<protein>
    <submittedName>
        <fullName evidence="1">Uncharacterized protein</fullName>
    </submittedName>
</protein>
<proteinExistence type="predicted"/>
<reference evidence="1" key="2">
    <citation type="submission" date="2020-09" db="EMBL/GenBank/DDBJ databases">
        <authorList>
            <person name="Sun Q."/>
            <person name="Zhou Y."/>
        </authorList>
    </citation>
    <scope>NUCLEOTIDE SEQUENCE</scope>
    <source>
        <strain evidence="1">CGMCC 1.15725</strain>
    </source>
</reference>
<gene>
    <name evidence="1" type="ORF">GCM10011611_59430</name>
</gene>
<evidence type="ECO:0000313" key="2">
    <source>
        <dbReference type="Proteomes" id="UP000646365"/>
    </source>
</evidence>
<dbReference type="Proteomes" id="UP000646365">
    <property type="component" value="Unassembled WGS sequence"/>
</dbReference>
<reference evidence="1" key="1">
    <citation type="journal article" date="2014" name="Int. J. Syst. Evol. Microbiol.">
        <title>Complete genome sequence of Corynebacterium casei LMG S-19264T (=DSM 44701T), isolated from a smear-ripened cheese.</title>
        <authorList>
            <consortium name="US DOE Joint Genome Institute (JGI-PGF)"/>
            <person name="Walter F."/>
            <person name="Albersmeier A."/>
            <person name="Kalinowski J."/>
            <person name="Ruckert C."/>
        </authorList>
    </citation>
    <scope>NUCLEOTIDE SEQUENCE</scope>
    <source>
        <strain evidence="1">CGMCC 1.15725</strain>
    </source>
</reference>
<dbReference type="AlphaFoldDB" id="A0A8J2YZY7"/>
<sequence>MARTALLVAAAIVIVSVALVMLLRPTAHYPVARIAAPDGVALSFLQEQVQSEADCQAANRRVTEAMLANCKECSLAESRCASEAPKELAASTAGAEDMIAAKGLRIVIAAPPEAAHALCRTLAAGIAATDATARCLPAAN</sequence>
<evidence type="ECO:0000313" key="1">
    <source>
        <dbReference type="EMBL" id="GGF45103.1"/>
    </source>
</evidence>
<dbReference type="EMBL" id="BMJQ01000022">
    <property type="protein sequence ID" value="GGF45103.1"/>
    <property type="molecule type" value="Genomic_DNA"/>
</dbReference>
<comment type="caution">
    <text evidence="1">The sequence shown here is derived from an EMBL/GenBank/DDBJ whole genome shotgun (WGS) entry which is preliminary data.</text>
</comment>
<name>A0A8J2YZY7_9PROT</name>
<dbReference type="RefSeq" id="WP_189051823.1">
    <property type="nucleotide sequence ID" value="NZ_BMJQ01000022.1"/>
</dbReference>
<keyword evidence="2" id="KW-1185">Reference proteome</keyword>
<accession>A0A8J2YZY7</accession>
<organism evidence="1 2">
    <name type="scientific">Aliidongia dinghuensis</name>
    <dbReference type="NCBI Taxonomy" id="1867774"/>
    <lineage>
        <taxon>Bacteria</taxon>
        <taxon>Pseudomonadati</taxon>
        <taxon>Pseudomonadota</taxon>
        <taxon>Alphaproteobacteria</taxon>
        <taxon>Rhodospirillales</taxon>
        <taxon>Dongiaceae</taxon>
        <taxon>Aliidongia</taxon>
    </lineage>
</organism>